<name>A0AA35XIP4_GEOBA</name>
<accession>A0AA35XIP4</accession>
<dbReference type="InterPro" id="IPR051312">
    <property type="entry name" value="Diverse_Substr_Oxidored"/>
</dbReference>
<dbReference type="InterPro" id="IPR002346">
    <property type="entry name" value="Mopterin_DH_FAD-bd"/>
</dbReference>
<comment type="caution">
    <text evidence="5">The sequence shown here is derived from an EMBL/GenBank/DDBJ whole genome shotgun (WGS) entry which is preliminary data.</text>
</comment>
<evidence type="ECO:0000313" key="6">
    <source>
        <dbReference type="Proteomes" id="UP001174909"/>
    </source>
</evidence>
<dbReference type="PANTHER" id="PTHR42659">
    <property type="entry name" value="XANTHINE DEHYDROGENASE SUBUNIT C-RELATED"/>
    <property type="match status" value="1"/>
</dbReference>
<keyword evidence="1" id="KW-0285">Flavoprotein</keyword>
<dbReference type="PANTHER" id="PTHR42659:SF2">
    <property type="entry name" value="XANTHINE DEHYDROGENASE SUBUNIT C-RELATED"/>
    <property type="match status" value="1"/>
</dbReference>
<dbReference type="InterPro" id="IPR016166">
    <property type="entry name" value="FAD-bd_PCMH"/>
</dbReference>
<dbReference type="Pfam" id="PF00941">
    <property type="entry name" value="FAD_binding_5"/>
    <property type="match status" value="1"/>
</dbReference>
<dbReference type="SUPFAM" id="SSF56176">
    <property type="entry name" value="FAD-binding/transporter-associated domain-like"/>
    <property type="match status" value="1"/>
</dbReference>
<evidence type="ECO:0000313" key="5">
    <source>
        <dbReference type="EMBL" id="CAI8053861.1"/>
    </source>
</evidence>
<dbReference type="PROSITE" id="PS51387">
    <property type="entry name" value="FAD_PCMH"/>
    <property type="match status" value="1"/>
</dbReference>
<feature type="domain" description="FAD-binding PCMH-type" evidence="4">
    <location>
        <begin position="1"/>
        <end position="97"/>
    </location>
</feature>
<evidence type="ECO:0000256" key="2">
    <source>
        <dbReference type="ARBA" id="ARBA00022827"/>
    </source>
</evidence>
<keyword evidence="6" id="KW-1185">Reference proteome</keyword>
<dbReference type="Pfam" id="PF03450">
    <property type="entry name" value="CO_deh_flav_C"/>
    <property type="match status" value="1"/>
</dbReference>
<protein>
    <submittedName>
        <fullName evidence="5">Xanthine dehydrogenase FAD-binding subunit XdhB</fullName>
    </submittedName>
</protein>
<evidence type="ECO:0000256" key="3">
    <source>
        <dbReference type="ARBA" id="ARBA00023002"/>
    </source>
</evidence>
<dbReference type="SUPFAM" id="SSF55447">
    <property type="entry name" value="CO dehydrogenase flavoprotein C-terminal domain-like"/>
    <property type="match status" value="1"/>
</dbReference>
<organism evidence="5 6">
    <name type="scientific">Geodia barretti</name>
    <name type="common">Barrett's horny sponge</name>
    <dbReference type="NCBI Taxonomy" id="519541"/>
    <lineage>
        <taxon>Eukaryota</taxon>
        <taxon>Metazoa</taxon>
        <taxon>Porifera</taxon>
        <taxon>Demospongiae</taxon>
        <taxon>Heteroscleromorpha</taxon>
        <taxon>Tetractinellida</taxon>
        <taxon>Astrophorina</taxon>
        <taxon>Geodiidae</taxon>
        <taxon>Geodia</taxon>
    </lineage>
</organism>
<keyword evidence="3" id="KW-0560">Oxidoreductase</keyword>
<dbReference type="InterPro" id="IPR036683">
    <property type="entry name" value="CO_DH_flav_C_dom_sf"/>
</dbReference>
<dbReference type="InterPro" id="IPR016169">
    <property type="entry name" value="FAD-bd_PCMH_sub2"/>
</dbReference>
<evidence type="ECO:0000259" key="4">
    <source>
        <dbReference type="PROSITE" id="PS51387"/>
    </source>
</evidence>
<dbReference type="AlphaFoldDB" id="A0AA35XIP4"/>
<evidence type="ECO:0000256" key="1">
    <source>
        <dbReference type="ARBA" id="ARBA00022630"/>
    </source>
</evidence>
<dbReference type="InterPro" id="IPR036318">
    <property type="entry name" value="FAD-bd_PCMH-like_sf"/>
</dbReference>
<dbReference type="Proteomes" id="UP001174909">
    <property type="component" value="Unassembled WGS sequence"/>
</dbReference>
<keyword evidence="2" id="KW-0274">FAD</keyword>
<dbReference type="EMBL" id="CASHTH010004127">
    <property type="protein sequence ID" value="CAI8053861.1"/>
    <property type="molecule type" value="Genomic_DNA"/>
</dbReference>
<dbReference type="GO" id="GO:0016491">
    <property type="term" value="F:oxidoreductase activity"/>
    <property type="evidence" value="ECO:0007669"/>
    <property type="project" value="UniProtKB-KW"/>
</dbReference>
<dbReference type="GO" id="GO:0071949">
    <property type="term" value="F:FAD binding"/>
    <property type="evidence" value="ECO:0007669"/>
    <property type="project" value="InterPro"/>
</dbReference>
<dbReference type="SMART" id="SM01092">
    <property type="entry name" value="CO_deh_flav_C"/>
    <property type="match status" value="1"/>
</dbReference>
<dbReference type="Gene3D" id="3.30.390.50">
    <property type="entry name" value="CO dehydrogenase flavoprotein, C-terminal domain"/>
    <property type="match status" value="1"/>
</dbReference>
<dbReference type="InterPro" id="IPR005107">
    <property type="entry name" value="CO_DH_flav_C"/>
</dbReference>
<gene>
    <name evidence="5" type="ORF">GBAR_LOCUS29427</name>
</gene>
<reference evidence="5" key="1">
    <citation type="submission" date="2023-03" db="EMBL/GenBank/DDBJ databases">
        <authorList>
            <person name="Steffen K."/>
            <person name="Cardenas P."/>
        </authorList>
    </citation>
    <scope>NUCLEOTIDE SEQUENCE</scope>
</reference>
<dbReference type="Gene3D" id="3.30.465.10">
    <property type="match status" value="1"/>
</dbReference>
<proteinExistence type="predicted"/>
<sequence length="211" mass="21782">MYGNAAISRAYPGLIDAATLIGGTQIQGRASFGGNLCNATPSGDSIPAMIAHSAVAHIEGPGGHRHVAVEDFCTGPGRNVLGRGEMLVSISFPAPSSGFGANYMRFIPRNEMDIAVAGAGTSVVLDNGNIKSARVALAAVAPTPLYVSAIGDAIAGKPANEETLAEAGQIAKDAAIPITDMRGTIEYRKHLCDVLTRRSLQIAIDRAKENA</sequence>